<name>X0TRP9_9ZZZZ</name>
<evidence type="ECO:0008006" key="3">
    <source>
        <dbReference type="Google" id="ProtNLM"/>
    </source>
</evidence>
<dbReference type="InterPro" id="IPR016024">
    <property type="entry name" value="ARM-type_fold"/>
</dbReference>
<dbReference type="SUPFAM" id="SSF48371">
    <property type="entry name" value="ARM repeat"/>
    <property type="match status" value="1"/>
</dbReference>
<proteinExistence type="predicted"/>
<gene>
    <name evidence="2" type="ORF">S01H1_19661</name>
</gene>
<evidence type="ECO:0000313" key="2">
    <source>
        <dbReference type="EMBL" id="GAF95889.1"/>
    </source>
</evidence>
<dbReference type="InterPro" id="IPR004155">
    <property type="entry name" value="PBS_lyase_HEAT"/>
</dbReference>
<dbReference type="PROSITE" id="PS50077">
    <property type="entry name" value="HEAT_REPEAT"/>
    <property type="match status" value="1"/>
</dbReference>
<dbReference type="AlphaFoldDB" id="X0TRP9"/>
<accession>X0TRP9</accession>
<dbReference type="InterPro" id="IPR011989">
    <property type="entry name" value="ARM-like"/>
</dbReference>
<dbReference type="SMART" id="SM00567">
    <property type="entry name" value="EZ_HEAT"/>
    <property type="match status" value="2"/>
</dbReference>
<sequence length="179" mass="19605">MLVEHKKLRSCHTSKIYQALLTAISDKTKALEIRCRALEAAAPLSLPQVKKAITEAYQGNNSKLKISAIYAMGKNCDHCWLPTLLKELASPDTEIRYEAAEACAELGAEEAIPSLKELIADPDIDVQFAAIQALGKIGGNEAKECLEQCLDGPSEAIYQAAEQALRELETWEDPFAFKA</sequence>
<comment type="function">
    <text evidence="1">Catalyzes the hydroxylation of the N(6)-(4-aminobutyl)-L-lysine intermediate produced by deoxyhypusine synthase/DHPS on a critical lysine of the eukaryotic translation initiation factor 5A/eIF-5A. This is the second step of the post-translational modification of that lysine into an unusual amino acid residue named hypusine. Hypusination is unique to mature eIF-5A factor and is essential for its function.</text>
</comment>
<dbReference type="EMBL" id="BARS01010648">
    <property type="protein sequence ID" value="GAF95889.1"/>
    <property type="molecule type" value="Genomic_DNA"/>
</dbReference>
<dbReference type="PANTHER" id="PTHR12697">
    <property type="entry name" value="PBS LYASE HEAT-LIKE PROTEIN"/>
    <property type="match status" value="1"/>
</dbReference>
<evidence type="ECO:0000256" key="1">
    <source>
        <dbReference type="ARBA" id="ARBA00045876"/>
    </source>
</evidence>
<dbReference type="PANTHER" id="PTHR12697:SF5">
    <property type="entry name" value="DEOXYHYPUSINE HYDROXYLASE"/>
    <property type="match status" value="1"/>
</dbReference>
<dbReference type="Gene3D" id="1.25.10.10">
    <property type="entry name" value="Leucine-rich Repeat Variant"/>
    <property type="match status" value="1"/>
</dbReference>
<dbReference type="Pfam" id="PF13646">
    <property type="entry name" value="HEAT_2"/>
    <property type="match status" value="1"/>
</dbReference>
<reference evidence="2" key="1">
    <citation type="journal article" date="2014" name="Front. Microbiol.">
        <title>High frequency of phylogenetically diverse reductive dehalogenase-homologous genes in deep subseafloor sedimentary metagenomes.</title>
        <authorList>
            <person name="Kawai M."/>
            <person name="Futagami T."/>
            <person name="Toyoda A."/>
            <person name="Takaki Y."/>
            <person name="Nishi S."/>
            <person name="Hori S."/>
            <person name="Arai W."/>
            <person name="Tsubouchi T."/>
            <person name="Morono Y."/>
            <person name="Uchiyama I."/>
            <person name="Ito T."/>
            <person name="Fujiyama A."/>
            <person name="Inagaki F."/>
            <person name="Takami H."/>
        </authorList>
    </citation>
    <scope>NUCLEOTIDE SEQUENCE</scope>
    <source>
        <strain evidence="2">Expedition CK06-06</strain>
    </source>
</reference>
<protein>
    <recommendedName>
        <fullName evidence="3">HEAT repeat domain-containing protein</fullName>
    </recommendedName>
</protein>
<organism evidence="2">
    <name type="scientific">marine sediment metagenome</name>
    <dbReference type="NCBI Taxonomy" id="412755"/>
    <lineage>
        <taxon>unclassified sequences</taxon>
        <taxon>metagenomes</taxon>
        <taxon>ecological metagenomes</taxon>
    </lineage>
</organism>
<comment type="caution">
    <text evidence="2">The sequence shown here is derived from an EMBL/GenBank/DDBJ whole genome shotgun (WGS) entry which is preliminary data.</text>
</comment>
<dbReference type="InterPro" id="IPR021133">
    <property type="entry name" value="HEAT_type_2"/>
</dbReference>
<dbReference type="GO" id="GO:0016491">
    <property type="term" value="F:oxidoreductase activity"/>
    <property type="evidence" value="ECO:0007669"/>
    <property type="project" value="TreeGrafter"/>
</dbReference>